<dbReference type="Proteomes" id="UP001151760">
    <property type="component" value="Unassembled WGS sequence"/>
</dbReference>
<evidence type="ECO:0000313" key="1">
    <source>
        <dbReference type="EMBL" id="GJT38308.1"/>
    </source>
</evidence>
<name>A0ABQ5DJ49_9ASTR</name>
<reference evidence="1" key="2">
    <citation type="submission" date="2022-01" db="EMBL/GenBank/DDBJ databases">
        <authorList>
            <person name="Yamashiro T."/>
            <person name="Shiraishi A."/>
            <person name="Satake H."/>
            <person name="Nakayama K."/>
        </authorList>
    </citation>
    <scope>NUCLEOTIDE SEQUENCE</scope>
</reference>
<accession>A0ABQ5DJ49</accession>
<sequence length="132" mass="14621">MGLLHKTLKDLKQPSVDIKLTLKLLLTILLSTIGLINKESETFARVRGGAEMLANGGFFSYLRVLLENRNESEKARNEKSENMSGLGLAVVSMIINSLRDSSSSSDMPLVVMHVRWLSLKNEVEVQRYDGGG</sequence>
<protein>
    <submittedName>
        <fullName evidence="1">Uncharacterized protein</fullName>
    </submittedName>
</protein>
<proteinExistence type="predicted"/>
<dbReference type="EMBL" id="BQNB010015294">
    <property type="protein sequence ID" value="GJT38308.1"/>
    <property type="molecule type" value="Genomic_DNA"/>
</dbReference>
<organism evidence="1 2">
    <name type="scientific">Tanacetum coccineum</name>
    <dbReference type="NCBI Taxonomy" id="301880"/>
    <lineage>
        <taxon>Eukaryota</taxon>
        <taxon>Viridiplantae</taxon>
        <taxon>Streptophyta</taxon>
        <taxon>Embryophyta</taxon>
        <taxon>Tracheophyta</taxon>
        <taxon>Spermatophyta</taxon>
        <taxon>Magnoliopsida</taxon>
        <taxon>eudicotyledons</taxon>
        <taxon>Gunneridae</taxon>
        <taxon>Pentapetalae</taxon>
        <taxon>asterids</taxon>
        <taxon>campanulids</taxon>
        <taxon>Asterales</taxon>
        <taxon>Asteraceae</taxon>
        <taxon>Asteroideae</taxon>
        <taxon>Anthemideae</taxon>
        <taxon>Anthemidinae</taxon>
        <taxon>Tanacetum</taxon>
    </lineage>
</organism>
<gene>
    <name evidence="1" type="ORF">Tco_0938173</name>
</gene>
<comment type="caution">
    <text evidence="1">The sequence shown here is derived from an EMBL/GenBank/DDBJ whole genome shotgun (WGS) entry which is preliminary data.</text>
</comment>
<evidence type="ECO:0000313" key="2">
    <source>
        <dbReference type="Proteomes" id="UP001151760"/>
    </source>
</evidence>
<keyword evidence="2" id="KW-1185">Reference proteome</keyword>
<reference evidence="1" key="1">
    <citation type="journal article" date="2022" name="Int. J. Mol. Sci.">
        <title>Draft Genome of Tanacetum Coccineum: Genomic Comparison of Closely Related Tanacetum-Family Plants.</title>
        <authorList>
            <person name="Yamashiro T."/>
            <person name="Shiraishi A."/>
            <person name="Nakayama K."/>
            <person name="Satake H."/>
        </authorList>
    </citation>
    <scope>NUCLEOTIDE SEQUENCE</scope>
</reference>